<evidence type="ECO:0008006" key="10">
    <source>
        <dbReference type="Google" id="ProtNLM"/>
    </source>
</evidence>
<proteinExistence type="inferred from homology"/>
<gene>
    <name evidence="8" type="ORF">CVT25_014101</name>
</gene>
<name>A0A409XG23_PSICY</name>
<dbReference type="Gene3D" id="3.40.640.10">
    <property type="entry name" value="Type I PLP-dependent aspartate aminotransferase-like (Major domain)"/>
    <property type="match status" value="1"/>
</dbReference>
<evidence type="ECO:0000256" key="4">
    <source>
        <dbReference type="ARBA" id="ARBA00022898"/>
    </source>
</evidence>
<dbReference type="EMBL" id="NHYD01001843">
    <property type="protein sequence ID" value="PPQ89700.1"/>
    <property type="molecule type" value="Genomic_DNA"/>
</dbReference>
<dbReference type="AlphaFoldDB" id="A0A409XG23"/>
<dbReference type="PRINTS" id="PR00800">
    <property type="entry name" value="YHDCRBOXLASE"/>
</dbReference>
<dbReference type="InParanoid" id="A0A409XG23"/>
<evidence type="ECO:0000256" key="2">
    <source>
        <dbReference type="ARBA" id="ARBA00009533"/>
    </source>
</evidence>
<dbReference type="STRING" id="93625.A0A409XG23"/>
<dbReference type="InterPro" id="IPR002129">
    <property type="entry name" value="PyrdxlP-dep_de-COase"/>
</dbReference>
<dbReference type="GO" id="GO:0016831">
    <property type="term" value="F:carboxy-lyase activity"/>
    <property type="evidence" value="ECO:0007669"/>
    <property type="project" value="UniProtKB-KW"/>
</dbReference>
<dbReference type="OrthoDB" id="639767at2759"/>
<evidence type="ECO:0000256" key="7">
    <source>
        <dbReference type="RuleBase" id="RU000382"/>
    </source>
</evidence>
<evidence type="ECO:0000256" key="3">
    <source>
        <dbReference type="ARBA" id="ARBA00022793"/>
    </source>
</evidence>
<dbReference type="PROSITE" id="PS00392">
    <property type="entry name" value="DDC_GAD_HDC_YDC"/>
    <property type="match status" value="1"/>
</dbReference>
<dbReference type="InterPro" id="IPR010977">
    <property type="entry name" value="Aromatic_deC"/>
</dbReference>
<dbReference type="Gene3D" id="3.90.1150.10">
    <property type="entry name" value="Aspartate Aminotransferase, domain 1"/>
    <property type="match status" value="1"/>
</dbReference>
<evidence type="ECO:0000256" key="6">
    <source>
        <dbReference type="PIRSR" id="PIRSR602129-50"/>
    </source>
</evidence>
<feature type="modified residue" description="N6-(pyridoxal phosphate)lysine" evidence="6">
    <location>
        <position position="304"/>
    </location>
</feature>
<comment type="caution">
    <text evidence="8">The sequence shown here is derived from an EMBL/GenBank/DDBJ whole genome shotgun (WGS) entry which is preliminary data.</text>
</comment>
<keyword evidence="3" id="KW-0210">Decarboxylase</keyword>
<dbReference type="SUPFAM" id="SSF53383">
    <property type="entry name" value="PLP-dependent transferases"/>
    <property type="match status" value="1"/>
</dbReference>
<dbReference type="Proteomes" id="UP000283269">
    <property type="component" value="Unassembled WGS sequence"/>
</dbReference>
<reference evidence="8 9" key="1">
    <citation type="journal article" date="2018" name="Evol. Lett.">
        <title>Horizontal gene cluster transfer increased hallucinogenic mushroom diversity.</title>
        <authorList>
            <person name="Reynolds H.T."/>
            <person name="Vijayakumar V."/>
            <person name="Gluck-Thaler E."/>
            <person name="Korotkin H.B."/>
            <person name="Matheny P.B."/>
            <person name="Slot J.C."/>
        </authorList>
    </citation>
    <scope>NUCLEOTIDE SEQUENCE [LARGE SCALE GENOMIC DNA]</scope>
    <source>
        <strain evidence="8 9">2631</strain>
    </source>
</reference>
<accession>A0A409XG23</accession>
<protein>
    <recommendedName>
        <fullName evidence="10">Aromatic-L-amino-acid decarboxylase</fullName>
    </recommendedName>
</protein>
<comment type="similarity">
    <text evidence="2 7">Belongs to the group II decarboxylase family.</text>
</comment>
<dbReference type="InterPro" id="IPR015424">
    <property type="entry name" value="PyrdxlP-dep_Trfase"/>
</dbReference>
<dbReference type="Gene3D" id="1.20.1340.10">
    <property type="entry name" value="dopa decarboxylase, N-terminal domain"/>
    <property type="match status" value="1"/>
</dbReference>
<dbReference type="GO" id="GO:0005737">
    <property type="term" value="C:cytoplasm"/>
    <property type="evidence" value="ECO:0007669"/>
    <property type="project" value="TreeGrafter"/>
</dbReference>
<comment type="cofactor">
    <cofactor evidence="1 6 7">
        <name>pyridoxal 5'-phosphate</name>
        <dbReference type="ChEBI" id="CHEBI:597326"/>
    </cofactor>
</comment>
<dbReference type="Pfam" id="PF00282">
    <property type="entry name" value="Pyridoxal_deC"/>
    <property type="match status" value="1"/>
</dbReference>
<dbReference type="GO" id="GO:0019752">
    <property type="term" value="P:carboxylic acid metabolic process"/>
    <property type="evidence" value="ECO:0007669"/>
    <property type="project" value="InterPro"/>
</dbReference>
<sequence length="502" mass="56080">MTLTSTPPRFRKAGYQAIDRICDYYYSLQEISVMSKVEPGYLRKHIPMDAPEEGEDFQVIADDYQKFIVPGLTHWQHPSFFAYFPTACTFEGILGDLYASSTCNPGFNWLASPACTELEAIVMDWAANLLGLSSAFKNSSGVGGGSIQTTASDSALITVVAARSMYQRNHRDVKMEELVIYTTTQTHSLGAKAGIVLGLQVRSIDVLAEDQYSLRGHALRNALEEDKKLGRKPFILIATVGTTSSGAVDNLPEIREIAKEQPDLWIHVDAAWAGVALSCDETRESLHLKEINAFAHSFCTNFHKWGLVNFDCSALWVRDRKYLTDALDITPAFLRTKQGDAGTVIDYRNWHLGLGRRFRSLKMWFVLRGFGAEGFRKYIRRCIDLNQTFAQLVRDSEVLSLVTEPSLALTVFRVAPKLESEDQPSLSMESLNEINSIFFGRISARSDIMLTQTNLNGIFCIRLAVGAARTTEKHIQDAYATIEKEAKATIETWQTINGAIVE</sequence>
<dbReference type="InterPro" id="IPR021115">
    <property type="entry name" value="Pyridoxal-P_BS"/>
</dbReference>
<organism evidence="8 9">
    <name type="scientific">Psilocybe cyanescens</name>
    <dbReference type="NCBI Taxonomy" id="93625"/>
    <lineage>
        <taxon>Eukaryota</taxon>
        <taxon>Fungi</taxon>
        <taxon>Dikarya</taxon>
        <taxon>Basidiomycota</taxon>
        <taxon>Agaricomycotina</taxon>
        <taxon>Agaricomycetes</taxon>
        <taxon>Agaricomycetidae</taxon>
        <taxon>Agaricales</taxon>
        <taxon>Agaricineae</taxon>
        <taxon>Strophariaceae</taxon>
        <taxon>Psilocybe</taxon>
    </lineage>
</organism>
<evidence type="ECO:0000313" key="8">
    <source>
        <dbReference type="EMBL" id="PPQ89700.1"/>
    </source>
</evidence>
<evidence type="ECO:0000313" key="9">
    <source>
        <dbReference type="Proteomes" id="UP000283269"/>
    </source>
</evidence>
<evidence type="ECO:0000256" key="1">
    <source>
        <dbReference type="ARBA" id="ARBA00001933"/>
    </source>
</evidence>
<evidence type="ECO:0000256" key="5">
    <source>
        <dbReference type="ARBA" id="ARBA00023239"/>
    </source>
</evidence>
<keyword evidence="9" id="KW-1185">Reference proteome</keyword>
<dbReference type="PANTHER" id="PTHR11999">
    <property type="entry name" value="GROUP II PYRIDOXAL-5-PHOSPHATE DECARBOXYLASE"/>
    <property type="match status" value="1"/>
</dbReference>
<keyword evidence="4 6" id="KW-0663">Pyridoxal phosphate</keyword>
<dbReference type="InterPro" id="IPR015421">
    <property type="entry name" value="PyrdxlP-dep_Trfase_major"/>
</dbReference>
<dbReference type="InterPro" id="IPR015422">
    <property type="entry name" value="PyrdxlP-dep_Trfase_small"/>
</dbReference>
<dbReference type="PANTHER" id="PTHR11999:SF70">
    <property type="entry name" value="MIP05841P"/>
    <property type="match status" value="1"/>
</dbReference>
<dbReference type="GO" id="GO:0006520">
    <property type="term" value="P:amino acid metabolic process"/>
    <property type="evidence" value="ECO:0007669"/>
    <property type="project" value="InterPro"/>
</dbReference>
<dbReference type="GO" id="GO:0030170">
    <property type="term" value="F:pyridoxal phosphate binding"/>
    <property type="evidence" value="ECO:0007669"/>
    <property type="project" value="InterPro"/>
</dbReference>
<keyword evidence="5 7" id="KW-0456">Lyase</keyword>